<feature type="domain" description="Timeless C-terminal" evidence="2">
    <location>
        <begin position="2"/>
        <end position="47"/>
    </location>
</feature>
<protein>
    <submittedName>
        <fullName evidence="3">Timeless circadian clock [Musca domestica]</fullName>
    </submittedName>
</protein>
<comment type="similarity">
    <text evidence="1">Belongs to the timeless family.</text>
</comment>
<dbReference type="Pfam" id="PF05029">
    <property type="entry name" value="TIMELESS_C"/>
    <property type="match status" value="1"/>
</dbReference>
<reference evidence="3" key="1">
    <citation type="submission" date="2014-05" db="EMBL/GenBank/DDBJ databases">
        <authorList>
            <person name="Chronopoulou M."/>
        </authorList>
    </citation>
    <scope>NUCLEOTIDE SEQUENCE</scope>
    <source>
        <tissue evidence="3">Whole organism</tissue>
    </source>
</reference>
<evidence type="ECO:0000313" key="3">
    <source>
        <dbReference type="EMBL" id="CDW31286.1"/>
    </source>
</evidence>
<evidence type="ECO:0000256" key="1">
    <source>
        <dbReference type="ARBA" id="ARBA00008174"/>
    </source>
</evidence>
<organism evidence="3">
    <name type="scientific">Lepeophtheirus salmonis</name>
    <name type="common">Salmon louse</name>
    <name type="synonym">Caligus salmonis</name>
    <dbReference type="NCBI Taxonomy" id="72036"/>
    <lineage>
        <taxon>Eukaryota</taxon>
        <taxon>Metazoa</taxon>
        <taxon>Ecdysozoa</taxon>
        <taxon>Arthropoda</taxon>
        <taxon>Crustacea</taxon>
        <taxon>Multicrustacea</taxon>
        <taxon>Hexanauplia</taxon>
        <taxon>Copepoda</taxon>
        <taxon>Siphonostomatoida</taxon>
        <taxon>Caligidae</taxon>
        <taxon>Lepeophtheirus</taxon>
    </lineage>
</organism>
<accession>A0A0K2U0V2</accession>
<gene>
    <name evidence="3" type="primary">timeless</name>
</gene>
<dbReference type="InterPro" id="IPR007725">
    <property type="entry name" value="TIMELESS_C"/>
</dbReference>
<proteinExistence type="inferred from homology"/>
<name>A0A0K2U0V2_LEPSM</name>
<dbReference type="EMBL" id="HACA01013925">
    <property type="protein sequence ID" value="CDW31286.1"/>
    <property type="molecule type" value="Transcribed_RNA"/>
</dbReference>
<dbReference type="AlphaFoldDB" id="A0A0K2U0V2"/>
<evidence type="ECO:0000259" key="2">
    <source>
        <dbReference type="Pfam" id="PF05029"/>
    </source>
</evidence>
<feature type="non-terminal residue" evidence="3">
    <location>
        <position position="71"/>
    </location>
</feature>
<dbReference type="OrthoDB" id="6429365at2759"/>
<sequence length="71" mass="8120">MVPWSINLEFGTQKNCFLMLLKKIGINLPRDRSTRFLRIPKDLSIDHILIVHKKIASSHDVTSEGKFADAN</sequence>